<keyword evidence="5" id="KW-1185">Reference proteome</keyword>
<dbReference type="GO" id="GO:0052717">
    <property type="term" value="F:tRNA-specific adenosine-34 deaminase activity"/>
    <property type="evidence" value="ECO:0007669"/>
    <property type="project" value="UniProtKB-EC"/>
</dbReference>
<evidence type="ECO:0000256" key="1">
    <source>
        <dbReference type="ARBA" id="ARBA00022694"/>
    </source>
</evidence>
<dbReference type="Proteomes" id="UP000095085">
    <property type="component" value="Unassembled WGS sequence"/>
</dbReference>
<proteinExistence type="inferred from homology"/>
<organism evidence="4 5">
    <name type="scientific">Hyphopichia burtonii NRRL Y-1933</name>
    <dbReference type="NCBI Taxonomy" id="984485"/>
    <lineage>
        <taxon>Eukaryota</taxon>
        <taxon>Fungi</taxon>
        <taxon>Dikarya</taxon>
        <taxon>Ascomycota</taxon>
        <taxon>Saccharomycotina</taxon>
        <taxon>Pichiomycetes</taxon>
        <taxon>Debaryomycetaceae</taxon>
        <taxon>Hyphopichia</taxon>
    </lineage>
</organism>
<dbReference type="GO" id="GO:0046872">
    <property type="term" value="F:metal ion binding"/>
    <property type="evidence" value="ECO:0007669"/>
    <property type="project" value="UniProtKB-KW"/>
</dbReference>
<dbReference type="EMBL" id="KV454544">
    <property type="protein sequence ID" value="ODV65653.1"/>
    <property type="molecule type" value="Genomic_DNA"/>
</dbReference>
<dbReference type="PROSITE" id="PS51747">
    <property type="entry name" value="CYT_DCMP_DEAMINASES_2"/>
    <property type="match status" value="1"/>
</dbReference>
<accession>A0A1E4REI6</accession>
<feature type="domain" description="CMP/dCMP-type deaminase" evidence="3">
    <location>
        <begin position="175"/>
        <end position="306"/>
    </location>
</feature>
<evidence type="ECO:0000313" key="4">
    <source>
        <dbReference type="EMBL" id="ODV65653.1"/>
    </source>
</evidence>
<evidence type="ECO:0000256" key="2">
    <source>
        <dbReference type="ARBA" id="ARBA00038160"/>
    </source>
</evidence>
<dbReference type="InterPro" id="IPR016193">
    <property type="entry name" value="Cytidine_deaminase-like"/>
</dbReference>
<dbReference type="PANTHER" id="PTHR11079:SF156">
    <property type="entry name" value="INACTIVE TRNA-SPECIFIC ADENOSINE DEAMINASE-LIKE PROTEIN 3-RELATED"/>
    <property type="match status" value="1"/>
</dbReference>
<reference evidence="5" key="1">
    <citation type="submission" date="2016-05" db="EMBL/GenBank/DDBJ databases">
        <title>Comparative genomics of biotechnologically important yeasts.</title>
        <authorList>
            <consortium name="DOE Joint Genome Institute"/>
            <person name="Riley R."/>
            <person name="Haridas S."/>
            <person name="Wolfe K.H."/>
            <person name="Lopes M.R."/>
            <person name="Hittinger C.T."/>
            <person name="Goker M."/>
            <person name="Salamov A."/>
            <person name="Wisecaver J."/>
            <person name="Long T.M."/>
            <person name="Aerts A.L."/>
            <person name="Barry K."/>
            <person name="Choi C."/>
            <person name="Clum A."/>
            <person name="Coughlan A.Y."/>
            <person name="Deshpande S."/>
            <person name="Douglass A.P."/>
            <person name="Hanson S.J."/>
            <person name="Klenk H.-P."/>
            <person name="Labutti K."/>
            <person name="Lapidus A."/>
            <person name="Lindquist E."/>
            <person name="Lipzen A."/>
            <person name="Meier-Kolthoff J.P."/>
            <person name="Ohm R.A."/>
            <person name="Otillar R.P."/>
            <person name="Pangilinan J."/>
            <person name="Peng Y."/>
            <person name="Rokas A."/>
            <person name="Rosa C.A."/>
            <person name="Scheuner C."/>
            <person name="Sibirny A.A."/>
            <person name="Slot J.C."/>
            <person name="Stielow J.B."/>
            <person name="Sun H."/>
            <person name="Kurtzman C.P."/>
            <person name="Blackwell M."/>
            <person name="Grigoriev I.V."/>
            <person name="Jeffries T.W."/>
        </authorList>
    </citation>
    <scope>NUCLEOTIDE SEQUENCE [LARGE SCALE GENOMIC DNA]</scope>
    <source>
        <strain evidence="5">NRRL Y-1933</strain>
    </source>
</reference>
<name>A0A1E4REI6_9ASCO</name>
<dbReference type="OrthoDB" id="3180714at2759"/>
<dbReference type="GO" id="GO:0005737">
    <property type="term" value="C:cytoplasm"/>
    <property type="evidence" value="ECO:0007669"/>
    <property type="project" value="TreeGrafter"/>
</dbReference>
<gene>
    <name evidence="4" type="ORF">HYPBUDRAFT_113393</name>
</gene>
<evidence type="ECO:0000259" key="3">
    <source>
        <dbReference type="PROSITE" id="PS51747"/>
    </source>
</evidence>
<dbReference type="STRING" id="984485.A0A1E4REI6"/>
<dbReference type="Gene3D" id="3.40.140.10">
    <property type="entry name" value="Cytidine Deaminase, domain 2"/>
    <property type="match status" value="1"/>
</dbReference>
<sequence>MVKASNNKNHVDLENAVIGGSLKQIKCPTSKVSDPKNPELISVWTCDIRPIQTKSIIKLMAEEITPYDEVSLVHVKRLKKLDPEEKTRGVVIRAILCSTEFLTSKAEVCAFMKEKDTMFDEEFSNIQRHELPRFLPPTKETALLWSTQYWPMSWKGNPNHQTLLTTEFDLDIERNMVLKLEQLASEEAKLGKVPIVTIIAKPERSSDELNKPIWQILAIGYDTRHQYPLEHSVMNVIKLIANNELERRQNSTQEEQDDSDNYLCHNLLVYTTHEPCVMCSMALVHSRIGRLVYVKDSPKTGALGSCYNIGDRDGLNWKFDTWKWINSGEVQKLENIPNINLAKSYNV</sequence>
<keyword evidence="1" id="KW-0819">tRNA processing</keyword>
<protein>
    <submittedName>
        <fullName evidence="4">Cytidine deaminase-like protein</fullName>
    </submittedName>
</protein>
<dbReference type="Pfam" id="PF00383">
    <property type="entry name" value="dCMP_cyt_deam_1"/>
    <property type="match status" value="1"/>
</dbReference>
<dbReference type="CDD" id="cd01285">
    <property type="entry name" value="nucleoside_deaminase"/>
    <property type="match status" value="1"/>
</dbReference>
<dbReference type="AlphaFoldDB" id="A0A1E4REI6"/>
<comment type="similarity">
    <text evidence="2">Belongs to the cytidine and deoxycytidylate deaminase family. ADAT3 subfamily.</text>
</comment>
<dbReference type="RefSeq" id="XP_020074720.1">
    <property type="nucleotide sequence ID" value="XM_020218963.1"/>
</dbReference>
<dbReference type="GeneID" id="30993513"/>
<dbReference type="PANTHER" id="PTHR11079">
    <property type="entry name" value="CYTOSINE DEAMINASE FAMILY MEMBER"/>
    <property type="match status" value="1"/>
</dbReference>
<dbReference type="GO" id="GO:0005634">
    <property type="term" value="C:nucleus"/>
    <property type="evidence" value="ECO:0007669"/>
    <property type="project" value="TreeGrafter"/>
</dbReference>
<evidence type="ECO:0000313" key="5">
    <source>
        <dbReference type="Proteomes" id="UP000095085"/>
    </source>
</evidence>
<dbReference type="GO" id="GO:0002100">
    <property type="term" value="P:tRNA wobble adenosine to inosine editing"/>
    <property type="evidence" value="ECO:0007669"/>
    <property type="project" value="InterPro"/>
</dbReference>
<dbReference type="InterPro" id="IPR002125">
    <property type="entry name" value="CMP_dCMP_dom"/>
</dbReference>
<dbReference type="SUPFAM" id="SSF53927">
    <property type="entry name" value="Cytidine deaminase-like"/>
    <property type="match status" value="1"/>
</dbReference>